<proteinExistence type="predicted"/>
<evidence type="ECO:0000313" key="1">
    <source>
        <dbReference type="EMBL" id="CAD9464400.1"/>
    </source>
</evidence>
<protein>
    <submittedName>
        <fullName evidence="1">Uncharacterized protein</fullName>
    </submittedName>
</protein>
<organism evidence="1">
    <name type="scientific">Haptolina brevifila</name>
    <dbReference type="NCBI Taxonomy" id="156173"/>
    <lineage>
        <taxon>Eukaryota</taxon>
        <taxon>Haptista</taxon>
        <taxon>Haptophyta</taxon>
        <taxon>Prymnesiophyceae</taxon>
        <taxon>Prymnesiales</taxon>
        <taxon>Prymnesiaceae</taxon>
        <taxon>Haptolina</taxon>
    </lineage>
</organism>
<sequence length="208" mass="22969">MVEVQKQLQPEGWLAQIDDDKLLAGVRHAESVGVRKEQLDVAWTRLTKAGHMKPLPAALERVRRQLDPGWFMEVDAEALLQAMREAEACGGRHEQLLEAARARLRYYAKEKVLAALHPHWFASVKPDKLLAAVKHAEAMGVARGELQAAWRKLSDLGMNPPSPFFATVVEGPTKSSVSAVVIDDLKPTRCLYPPPPLPMGTPVTSEIS</sequence>
<reference evidence="1" key="1">
    <citation type="submission" date="2021-01" db="EMBL/GenBank/DDBJ databases">
        <authorList>
            <person name="Corre E."/>
            <person name="Pelletier E."/>
            <person name="Niang G."/>
            <person name="Scheremetjew M."/>
            <person name="Finn R."/>
            <person name="Kale V."/>
            <person name="Holt S."/>
            <person name="Cochrane G."/>
            <person name="Meng A."/>
            <person name="Brown T."/>
            <person name="Cohen L."/>
        </authorList>
    </citation>
    <scope>NUCLEOTIDE SEQUENCE</scope>
    <source>
        <strain evidence="1">UTEX LB 985</strain>
    </source>
</reference>
<name>A0A7S2GR57_9EUKA</name>
<dbReference type="EMBL" id="HBGU01037988">
    <property type="protein sequence ID" value="CAD9464400.1"/>
    <property type="molecule type" value="Transcribed_RNA"/>
</dbReference>
<gene>
    <name evidence="1" type="ORF">CBRE1094_LOCUS20775</name>
</gene>
<accession>A0A7S2GR57</accession>
<dbReference type="AlphaFoldDB" id="A0A7S2GR57"/>